<keyword evidence="2" id="KW-0121">Carboxypeptidase</keyword>
<keyword evidence="3" id="KW-1185">Reference proteome</keyword>
<reference evidence="2 3" key="1">
    <citation type="submission" date="2017-06" db="EMBL/GenBank/DDBJ databases">
        <title>Draft genome sequence of a variant of Elsinoe murrayae.</title>
        <authorList>
            <person name="Cheng Q."/>
        </authorList>
    </citation>
    <scope>NUCLEOTIDE SEQUENCE [LARGE SCALE GENOMIC DNA]</scope>
    <source>
        <strain evidence="2 3">CQ-2017a</strain>
    </source>
</reference>
<proteinExistence type="predicted"/>
<dbReference type="Proteomes" id="UP000243797">
    <property type="component" value="Unassembled WGS sequence"/>
</dbReference>
<dbReference type="AlphaFoldDB" id="A0A2K1QUG1"/>
<keyword evidence="1" id="KW-0732">Signal</keyword>
<name>A0A2K1QUG1_9PEZI</name>
<keyword evidence="2" id="KW-0645">Protease</keyword>
<accession>A0A2K1QUG1</accession>
<feature type="signal peptide" evidence="1">
    <location>
        <begin position="1"/>
        <end position="19"/>
    </location>
</feature>
<feature type="chain" id="PRO_5014451648" evidence="1">
    <location>
        <begin position="20"/>
        <end position="214"/>
    </location>
</feature>
<dbReference type="EMBL" id="NKHZ01000039">
    <property type="protein sequence ID" value="PNS18513.1"/>
    <property type="molecule type" value="Genomic_DNA"/>
</dbReference>
<organism evidence="2 3">
    <name type="scientific">Sphaceloma murrayae</name>
    <dbReference type="NCBI Taxonomy" id="2082308"/>
    <lineage>
        <taxon>Eukaryota</taxon>
        <taxon>Fungi</taxon>
        <taxon>Dikarya</taxon>
        <taxon>Ascomycota</taxon>
        <taxon>Pezizomycotina</taxon>
        <taxon>Dothideomycetes</taxon>
        <taxon>Dothideomycetidae</taxon>
        <taxon>Myriangiales</taxon>
        <taxon>Elsinoaceae</taxon>
        <taxon>Sphaceloma</taxon>
    </lineage>
</organism>
<dbReference type="InParanoid" id="A0A2K1QUG1"/>
<dbReference type="OrthoDB" id="3865831at2759"/>
<sequence>MKLSTLAVAAPLLASTTSAFPASHFTITALGNLVPSGYTGYKYSVRFLIRDTLNAVSLTRCHFDWRQKTNFPDSYIPCDDPTWTWHYNGPYKECGFSLSLAHSKIERDGTVKTNTTSFASVLPSQVPCGVGASRNFTCIYGASGAQLCGLGEGTILQIPVRSKTVKQTKVKRSARRAVLFDDDREEEFLAEWEEFEEGQEAEGGGAQTRLVGDV</sequence>
<evidence type="ECO:0000313" key="3">
    <source>
        <dbReference type="Proteomes" id="UP000243797"/>
    </source>
</evidence>
<dbReference type="GO" id="GO:0004180">
    <property type="term" value="F:carboxypeptidase activity"/>
    <property type="evidence" value="ECO:0007669"/>
    <property type="project" value="UniProtKB-KW"/>
</dbReference>
<protein>
    <submittedName>
        <fullName evidence="2">Carboxypeptidase Y</fullName>
    </submittedName>
</protein>
<evidence type="ECO:0000256" key="1">
    <source>
        <dbReference type="SAM" id="SignalP"/>
    </source>
</evidence>
<comment type="caution">
    <text evidence="2">The sequence shown here is derived from an EMBL/GenBank/DDBJ whole genome shotgun (WGS) entry which is preliminary data.</text>
</comment>
<evidence type="ECO:0000313" key="2">
    <source>
        <dbReference type="EMBL" id="PNS18513.1"/>
    </source>
</evidence>
<keyword evidence="2" id="KW-0378">Hydrolase</keyword>
<gene>
    <name evidence="2" type="ORF">CAC42_5052</name>
</gene>